<keyword evidence="4" id="KW-0131">Cell cycle</keyword>
<dbReference type="FunFam" id="1.10.472.10:FF:000070">
    <property type="entry name" value="CYCLIN D32"/>
    <property type="match status" value="1"/>
</dbReference>
<dbReference type="InterPro" id="IPR006671">
    <property type="entry name" value="Cyclin_N"/>
</dbReference>
<dbReference type="CDD" id="cd20543">
    <property type="entry name" value="CYCLIN_AtCycD-like_rpt1"/>
    <property type="match status" value="1"/>
</dbReference>
<dbReference type="GO" id="GO:0016301">
    <property type="term" value="F:kinase activity"/>
    <property type="evidence" value="ECO:0007669"/>
    <property type="project" value="UniProtKB-KW"/>
</dbReference>
<dbReference type="Pfam" id="PF00134">
    <property type="entry name" value="Cyclin_N"/>
    <property type="match status" value="1"/>
</dbReference>
<evidence type="ECO:0000256" key="1">
    <source>
        <dbReference type="ARBA" id="ARBA00009065"/>
    </source>
</evidence>
<dbReference type="CDD" id="cd20544">
    <property type="entry name" value="CYCLIN_AtCycD-like_rpt2"/>
    <property type="match status" value="1"/>
</dbReference>
<dbReference type="GO" id="GO:0048316">
    <property type="term" value="P:seed development"/>
    <property type="evidence" value="ECO:0007669"/>
    <property type="project" value="UniProtKB-ARBA"/>
</dbReference>
<keyword evidence="8" id="KW-0808">Transferase</keyword>
<name>A0AAV3QDE5_LITER</name>
<feature type="domain" description="Cyclin C-terminal" evidence="7">
    <location>
        <begin position="189"/>
        <end position="315"/>
    </location>
</feature>
<protein>
    <submittedName>
        <fullName evidence="8">Kinase activator</fullName>
    </submittedName>
</protein>
<dbReference type="AlphaFoldDB" id="A0AAV3QDE5"/>
<evidence type="ECO:0000259" key="6">
    <source>
        <dbReference type="SMART" id="SM00385"/>
    </source>
</evidence>
<dbReference type="Pfam" id="PF02984">
    <property type="entry name" value="Cyclin_C"/>
    <property type="match status" value="1"/>
</dbReference>
<keyword evidence="3 5" id="KW-0195">Cyclin</keyword>
<evidence type="ECO:0000256" key="3">
    <source>
        <dbReference type="ARBA" id="ARBA00023127"/>
    </source>
</evidence>
<gene>
    <name evidence="8" type="ORF">LIER_17388</name>
</gene>
<dbReference type="GO" id="GO:0010444">
    <property type="term" value="P:guard mother cell differentiation"/>
    <property type="evidence" value="ECO:0007669"/>
    <property type="project" value="UniProtKB-ARBA"/>
</dbReference>
<keyword evidence="8" id="KW-0418">Kinase</keyword>
<dbReference type="InterPro" id="IPR004367">
    <property type="entry name" value="Cyclin_C-dom"/>
</dbReference>
<dbReference type="SMART" id="SM01332">
    <property type="entry name" value="Cyclin_C"/>
    <property type="match status" value="1"/>
</dbReference>
<evidence type="ECO:0000256" key="5">
    <source>
        <dbReference type="RuleBase" id="RU000383"/>
    </source>
</evidence>
<evidence type="ECO:0000313" key="9">
    <source>
        <dbReference type="Proteomes" id="UP001454036"/>
    </source>
</evidence>
<feature type="domain" description="Cyclin-like" evidence="6">
    <location>
        <begin position="92"/>
        <end position="180"/>
    </location>
</feature>
<dbReference type="PANTHER" id="PTHR10177">
    <property type="entry name" value="CYCLINS"/>
    <property type="match status" value="1"/>
</dbReference>
<dbReference type="FunFam" id="1.10.472.10:FF:000060">
    <property type="entry name" value="D6-type cyclin"/>
    <property type="match status" value="1"/>
</dbReference>
<reference evidence="8 9" key="1">
    <citation type="submission" date="2024-01" db="EMBL/GenBank/DDBJ databases">
        <title>The complete chloroplast genome sequence of Lithospermum erythrorhizon: insights into the phylogenetic relationship among Boraginaceae species and the maternal lineages of purple gromwells.</title>
        <authorList>
            <person name="Okada T."/>
            <person name="Watanabe K."/>
        </authorList>
    </citation>
    <scope>NUCLEOTIDE SEQUENCE [LARGE SCALE GENOMIC DNA]</scope>
</reference>
<dbReference type="Proteomes" id="UP001454036">
    <property type="component" value="Unassembled WGS sequence"/>
</dbReference>
<sequence>MSHYHQTPFTKQDHHLSLDALYCEEEQWDDLKTEDFFSFEAINHSPPLLMQEDLFWEDEELINMLSKEQENELCSTLLENPSMAKSRHDAIEWMLEVVGYYSFSALTASLAVNYFDRFLFCFKYYSEKPWMIQLTAVSCLSLAAKVEETHVPLLLDFQVKECKFVFEAKTIRRMEILVLSTLQWKMNPVTPLSFIDFIIRRLGLMDRLSWEFLNKCERLLLAVISDCRFTVYLPSEMATATMLEVISNLKPSTLLEFQEQLLAILGIDKGQVEECCRLIKEVASTIHWNSSSKRRLASLPKSPKGVMDVSFSSESSNESWAVASSSVTSSPHALPPQLKKCRKYV</sequence>
<accession>A0AAV3QDE5</accession>
<dbReference type="InterPro" id="IPR036915">
    <property type="entry name" value="Cyclin-like_sf"/>
</dbReference>
<organism evidence="8 9">
    <name type="scientific">Lithospermum erythrorhizon</name>
    <name type="common">Purple gromwell</name>
    <name type="synonym">Lithospermum officinale var. erythrorhizon</name>
    <dbReference type="NCBI Taxonomy" id="34254"/>
    <lineage>
        <taxon>Eukaryota</taxon>
        <taxon>Viridiplantae</taxon>
        <taxon>Streptophyta</taxon>
        <taxon>Embryophyta</taxon>
        <taxon>Tracheophyta</taxon>
        <taxon>Spermatophyta</taxon>
        <taxon>Magnoliopsida</taxon>
        <taxon>eudicotyledons</taxon>
        <taxon>Gunneridae</taxon>
        <taxon>Pentapetalae</taxon>
        <taxon>asterids</taxon>
        <taxon>lamiids</taxon>
        <taxon>Boraginales</taxon>
        <taxon>Boraginaceae</taxon>
        <taxon>Boraginoideae</taxon>
        <taxon>Lithospermeae</taxon>
        <taxon>Lithospermum</taxon>
    </lineage>
</organism>
<proteinExistence type="inferred from homology"/>
<evidence type="ECO:0000256" key="2">
    <source>
        <dbReference type="ARBA" id="ARBA00022618"/>
    </source>
</evidence>
<dbReference type="GO" id="GO:0051301">
    <property type="term" value="P:cell division"/>
    <property type="evidence" value="ECO:0007669"/>
    <property type="project" value="UniProtKB-KW"/>
</dbReference>
<dbReference type="Gene3D" id="1.10.472.10">
    <property type="entry name" value="Cyclin-like"/>
    <property type="match status" value="2"/>
</dbReference>
<dbReference type="PROSITE" id="PS00292">
    <property type="entry name" value="CYCLINS"/>
    <property type="match status" value="1"/>
</dbReference>
<dbReference type="SUPFAM" id="SSF47954">
    <property type="entry name" value="Cyclin-like"/>
    <property type="match status" value="1"/>
</dbReference>
<comment type="similarity">
    <text evidence="1">Belongs to the cyclin family. Cyclin D subfamily.</text>
</comment>
<dbReference type="InterPro" id="IPR013763">
    <property type="entry name" value="Cyclin-like_dom"/>
</dbReference>
<keyword evidence="9" id="KW-1185">Reference proteome</keyword>
<comment type="caution">
    <text evidence="8">The sequence shown here is derived from an EMBL/GenBank/DDBJ whole genome shotgun (WGS) entry which is preliminary data.</text>
</comment>
<dbReference type="InterPro" id="IPR048258">
    <property type="entry name" value="Cyclins_cyclin-box"/>
</dbReference>
<dbReference type="SMART" id="SM00385">
    <property type="entry name" value="CYCLIN"/>
    <property type="match status" value="1"/>
</dbReference>
<evidence type="ECO:0000313" key="8">
    <source>
        <dbReference type="EMBL" id="GAA0160956.1"/>
    </source>
</evidence>
<dbReference type="InterPro" id="IPR039361">
    <property type="entry name" value="Cyclin"/>
</dbReference>
<keyword evidence="2" id="KW-0132">Cell division</keyword>
<evidence type="ECO:0000259" key="7">
    <source>
        <dbReference type="SMART" id="SM01332"/>
    </source>
</evidence>
<dbReference type="EMBL" id="BAABME010004040">
    <property type="protein sequence ID" value="GAA0160956.1"/>
    <property type="molecule type" value="Genomic_DNA"/>
</dbReference>
<evidence type="ECO:0000256" key="4">
    <source>
        <dbReference type="ARBA" id="ARBA00023306"/>
    </source>
</evidence>